<proteinExistence type="inferred from homology"/>
<dbReference type="PROSITE" id="PS52029">
    <property type="entry name" value="LD_TPASE"/>
    <property type="match status" value="1"/>
</dbReference>
<keyword evidence="5 7" id="KW-0573">Peptidoglycan synthesis</keyword>
<keyword evidence="6 7" id="KW-0961">Cell wall biogenesis/degradation</keyword>
<dbReference type="InterPro" id="IPR002477">
    <property type="entry name" value="Peptidoglycan-bd-like"/>
</dbReference>
<evidence type="ECO:0000313" key="11">
    <source>
        <dbReference type="Proteomes" id="UP000198510"/>
    </source>
</evidence>
<dbReference type="GO" id="GO:0004180">
    <property type="term" value="F:carboxypeptidase activity"/>
    <property type="evidence" value="ECO:0007669"/>
    <property type="project" value="UniProtKB-ARBA"/>
</dbReference>
<keyword evidence="8" id="KW-0732">Signal</keyword>
<reference evidence="10 11" key="1">
    <citation type="submission" date="2016-10" db="EMBL/GenBank/DDBJ databases">
        <authorList>
            <person name="de Groot N.N."/>
        </authorList>
    </citation>
    <scope>NUCLEOTIDE SEQUENCE [LARGE SCALE GENOMIC DNA]</scope>
    <source>
        <strain evidence="10 11">DSM 25186</strain>
    </source>
</reference>
<dbReference type="PANTHER" id="PTHR41533:SF2">
    <property type="entry name" value="BLR7131 PROTEIN"/>
    <property type="match status" value="1"/>
</dbReference>
<feature type="domain" description="L,D-TPase catalytic" evidence="9">
    <location>
        <begin position="300"/>
        <end position="478"/>
    </location>
</feature>
<evidence type="ECO:0000256" key="7">
    <source>
        <dbReference type="PROSITE-ProRule" id="PRU01373"/>
    </source>
</evidence>
<evidence type="ECO:0000256" key="6">
    <source>
        <dbReference type="ARBA" id="ARBA00023316"/>
    </source>
</evidence>
<dbReference type="AlphaFoldDB" id="A0A1G9P0K1"/>
<evidence type="ECO:0000256" key="4">
    <source>
        <dbReference type="ARBA" id="ARBA00022960"/>
    </source>
</evidence>
<comment type="pathway">
    <text evidence="1 7">Cell wall biogenesis; peptidoglycan biosynthesis.</text>
</comment>
<dbReference type="InterPro" id="IPR036365">
    <property type="entry name" value="PGBD-like_sf"/>
</dbReference>
<dbReference type="InterPro" id="IPR045380">
    <property type="entry name" value="LD_TPept_scaffold_dom"/>
</dbReference>
<dbReference type="CDD" id="cd16913">
    <property type="entry name" value="YkuD_like"/>
    <property type="match status" value="1"/>
</dbReference>
<evidence type="ECO:0000313" key="10">
    <source>
        <dbReference type="EMBL" id="SDL92338.1"/>
    </source>
</evidence>
<keyword evidence="11" id="KW-1185">Reference proteome</keyword>
<feature type="active site" description="Nucleophile" evidence="7">
    <location>
        <position position="450"/>
    </location>
</feature>
<organism evidence="10 11">
    <name type="scientific">Catalinimonas alkaloidigena</name>
    <dbReference type="NCBI Taxonomy" id="1075417"/>
    <lineage>
        <taxon>Bacteria</taxon>
        <taxon>Pseudomonadati</taxon>
        <taxon>Bacteroidota</taxon>
        <taxon>Cytophagia</taxon>
        <taxon>Cytophagales</taxon>
        <taxon>Catalimonadaceae</taxon>
        <taxon>Catalinimonas</taxon>
    </lineage>
</organism>
<protein>
    <submittedName>
        <fullName evidence="10">Murein L,D-transpeptidase YcbB/YkuD</fullName>
    </submittedName>
</protein>
<dbReference type="GO" id="GO:0008360">
    <property type="term" value="P:regulation of cell shape"/>
    <property type="evidence" value="ECO:0007669"/>
    <property type="project" value="UniProtKB-UniRule"/>
</dbReference>
<dbReference type="Proteomes" id="UP000198510">
    <property type="component" value="Unassembled WGS sequence"/>
</dbReference>
<name>A0A1G9P0K1_9BACT</name>
<accession>A0A1G9P0K1</accession>
<dbReference type="Pfam" id="PF01471">
    <property type="entry name" value="PG_binding_1"/>
    <property type="match status" value="1"/>
</dbReference>
<sequence>MKHVYCHLVCLGLALGGMESLSAAAPPDSVAQSLMAFIETNGPDERLFSQVVLPDFYRRRQYQPAWTDARNVSDLLAILQAAEQEGLAPAAYHLDRIQRLRCATATAPQCAELDLMLTDATLMYASHLYFGKVDPRTLSASWNVEKRPLPDDPAGTLEASLAICSLPQAFEALKPTHAMYRQLKEKLVVLRQRAALGGWAPVRSEASTPAALGDTVPWLGALRQRLRAEGYAMAADGGTVYDSALAEGVRLYQREHGLVPDGIVGAATLRALNRPVDFWIDQVRVNLERARWVLGHLPDSFLVVNIAAAELYLVYDRQRVWQTSVVVGKTATKTPIFSSHITRVVFNPTWTVPRSILREGLWADIRRNPAYLAQQRMVVQARGQTLDPTTIDWSTYSPSTFPYSVVQRPGPNNALGRVKFYFPNPYHVYLHDTPSKELFARSPRTFSHGCIRVEHPLELARLLLQDSVRWSAAAIDQVVQDGATQQVALSRPLHVLILYWTCDAQPDGRIRFHQDVYRRDPAVLQALNQGEPY</sequence>
<gene>
    <name evidence="10" type="ORF">SAMN05421823_10943</name>
</gene>
<keyword evidence="3" id="KW-0808">Transferase</keyword>
<feature type="chain" id="PRO_5011661338" evidence="8">
    <location>
        <begin position="26"/>
        <end position="533"/>
    </location>
</feature>
<dbReference type="InterPro" id="IPR005490">
    <property type="entry name" value="LD_TPept_cat_dom"/>
</dbReference>
<dbReference type="EMBL" id="FNFO01000009">
    <property type="protein sequence ID" value="SDL92338.1"/>
    <property type="molecule type" value="Genomic_DNA"/>
</dbReference>
<dbReference type="SUPFAM" id="SSF47090">
    <property type="entry name" value="PGBD-like"/>
    <property type="match status" value="1"/>
</dbReference>
<dbReference type="InterPro" id="IPR038063">
    <property type="entry name" value="Transpep_catalytic_dom"/>
</dbReference>
<dbReference type="GO" id="GO:0016740">
    <property type="term" value="F:transferase activity"/>
    <property type="evidence" value="ECO:0007669"/>
    <property type="project" value="UniProtKB-KW"/>
</dbReference>
<dbReference type="Pfam" id="PF03734">
    <property type="entry name" value="YkuD"/>
    <property type="match status" value="1"/>
</dbReference>
<feature type="active site" description="Proton donor/acceptor" evidence="7">
    <location>
        <position position="431"/>
    </location>
</feature>
<dbReference type="InterPro" id="IPR036366">
    <property type="entry name" value="PGBDSf"/>
</dbReference>
<keyword evidence="4 7" id="KW-0133">Cell shape</keyword>
<dbReference type="Gene3D" id="1.10.101.10">
    <property type="entry name" value="PGBD-like superfamily/PGBD"/>
    <property type="match status" value="1"/>
</dbReference>
<dbReference type="PANTHER" id="PTHR41533">
    <property type="entry name" value="L,D-TRANSPEPTIDASE HI_1667-RELATED"/>
    <property type="match status" value="1"/>
</dbReference>
<dbReference type="SUPFAM" id="SSF141523">
    <property type="entry name" value="L,D-transpeptidase catalytic domain-like"/>
    <property type="match status" value="1"/>
</dbReference>
<evidence type="ECO:0000259" key="9">
    <source>
        <dbReference type="PROSITE" id="PS52029"/>
    </source>
</evidence>
<dbReference type="STRING" id="1075417.SAMN05421823_10943"/>
<evidence type="ECO:0000256" key="2">
    <source>
        <dbReference type="ARBA" id="ARBA00005992"/>
    </source>
</evidence>
<dbReference type="RefSeq" id="WP_176956140.1">
    <property type="nucleotide sequence ID" value="NZ_FNFO01000009.1"/>
</dbReference>
<evidence type="ECO:0000256" key="8">
    <source>
        <dbReference type="SAM" id="SignalP"/>
    </source>
</evidence>
<evidence type="ECO:0000256" key="1">
    <source>
        <dbReference type="ARBA" id="ARBA00004752"/>
    </source>
</evidence>
<feature type="signal peptide" evidence="8">
    <location>
        <begin position="1"/>
        <end position="25"/>
    </location>
</feature>
<dbReference type="Pfam" id="PF20142">
    <property type="entry name" value="Scaffold"/>
    <property type="match status" value="1"/>
</dbReference>
<evidence type="ECO:0000256" key="3">
    <source>
        <dbReference type="ARBA" id="ARBA00022679"/>
    </source>
</evidence>
<dbReference type="Gene3D" id="2.40.440.10">
    <property type="entry name" value="L,D-transpeptidase catalytic domain-like"/>
    <property type="match status" value="1"/>
</dbReference>
<dbReference type="InterPro" id="IPR052905">
    <property type="entry name" value="LD-transpeptidase_YkuD-like"/>
</dbReference>
<dbReference type="GO" id="GO:0071555">
    <property type="term" value="P:cell wall organization"/>
    <property type="evidence" value="ECO:0007669"/>
    <property type="project" value="UniProtKB-UniRule"/>
</dbReference>
<comment type="similarity">
    <text evidence="2">Belongs to the YkuD family.</text>
</comment>
<evidence type="ECO:0000256" key="5">
    <source>
        <dbReference type="ARBA" id="ARBA00022984"/>
    </source>
</evidence>
<dbReference type="GO" id="GO:0009252">
    <property type="term" value="P:peptidoglycan biosynthetic process"/>
    <property type="evidence" value="ECO:0007669"/>
    <property type="project" value="UniProtKB-UniPathway"/>
</dbReference>
<dbReference type="UniPathway" id="UPA00219"/>